<evidence type="ECO:0000313" key="2">
    <source>
        <dbReference type="Proteomes" id="UP000510888"/>
    </source>
</evidence>
<organism evidence="1 2">
    <name type="scientific">Paraburkholderia largidicola</name>
    <dbReference type="NCBI Taxonomy" id="3014751"/>
    <lineage>
        <taxon>Bacteria</taxon>
        <taxon>Pseudomonadati</taxon>
        <taxon>Pseudomonadota</taxon>
        <taxon>Betaproteobacteria</taxon>
        <taxon>Burkholderiales</taxon>
        <taxon>Burkholderiaceae</taxon>
        <taxon>Paraburkholderia</taxon>
    </lineage>
</organism>
<gene>
    <name evidence="1" type="ORF">PPGU16_08180</name>
</gene>
<dbReference type="Proteomes" id="UP000510888">
    <property type="component" value="Chromosome 1"/>
</dbReference>
<dbReference type="EMBL" id="AP023174">
    <property type="protein sequence ID" value="BCF87751.1"/>
    <property type="molecule type" value="Genomic_DNA"/>
</dbReference>
<proteinExistence type="predicted"/>
<accession>A0A7I8BHN5</accession>
<protein>
    <submittedName>
        <fullName evidence="1">Uncharacterized protein</fullName>
    </submittedName>
</protein>
<evidence type="ECO:0000313" key="1">
    <source>
        <dbReference type="EMBL" id="BCF87751.1"/>
    </source>
</evidence>
<sequence>MTRRATVFARAEVTRIVNEAYVDWHSRADRDALLSFMGLKNSAQSTAGCLSLADGTHKAVMNAVSDVSTMSSYAQ</sequence>
<dbReference type="AlphaFoldDB" id="A0A7I8BHN5"/>
<name>A0A7I8BHN5_9BURK</name>
<keyword evidence="2" id="KW-1185">Reference proteome</keyword>
<reference evidence="1 2" key="1">
    <citation type="journal article" date="2020" name="Genes (Basel)">
        <title>Genomic Comparison of Insect Gut Symbionts from Divergent Burkholderia Subclades.</title>
        <authorList>
            <person name="Takeshita K."/>
            <person name="Kikuchi Y."/>
        </authorList>
    </citation>
    <scope>NUCLEOTIDE SEQUENCE [LARGE SCALE GENOMIC DNA]</scope>
    <source>
        <strain evidence="1 2">PGU16</strain>
    </source>
</reference>
<dbReference type="KEGG" id="plad:PPGU16_08180"/>